<dbReference type="SUPFAM" id="SSF52540">
    <property type="entry name" value="P-loop containing nucleoside triphosphate hydrolases"/>
    <property type="match status" value="1"/>
</dbReference>
<evidence type="ECO:0000256" key="1">
    <source>
        <dbReference type="ARBA" id="ARBA00004147"/>
    </source>
</evidence>
<dbReference type="Pfam" id="PF00910">
    <property type="entry name" value="RNA_helicase"/>
    <property type="match status" value="1"/>
</dbReference>
<dbReference type="GO" id="GO:0003723">
    <property type="term" value="F:RNA binding"/>
    <property type="evidence" value="ECO:0007669"/>
    <property type="project" value="InterPro"/>
</dbReference>
<feature type="domain" description="Helicase superfamily 3 single-stranded DNA/RNA virus" evidence="5">
    <location>
        <begin position="275"/>
        <end position="364"/>
    </location>
</feature>
<evidence type="ECO:0000259" key="5">
    <source>
        <dbReference type="Pfam" id="PF00910"/>
    </source>
</evidence>
<name>A0A8A4XBC7_9VIRU</name>
<sequence length="437" mass="48934">MLCCPLLFLSHTAASLFPLYMSQFMDLEAHESKASRYDTRPLPGTSSATRVPPRATSPPVGQDLVWTSATGPLPGNGAKTSYDRTAGTTGRQRGINWLGTWSPPSGKTWQRGEDLPKFWDYTDDESCTWFVGQWEWDDKKGLHVQFCCGFDGERPGQWVRLNILAQSKPGGKLWIDTIKYGKKNAVRYCSKEDTRVESLPTKGEERLPNLNTDSAGHAIPSPQVANMYEDAVRGVPLGTIIRTYPREFARAAHGITRICAAFEPSRPRIPATVLILYGVPGSGKSNWALENYPFAYRKTIPGKFWEGYNGETEVIFEDFNPTDTQKDEVKLPQLLTWLDEYATRIEFKGGSSQLKANTFIFTSNIPPTEWYKGHPQLPALVRRVTSVMHFRLTLAERVELGLSFEEAVLTEELSVSGLLPAVRSRGDVHVQPPSPEY</sequence>
<evidence type="ECO:0000256" key="4">
    <source>
        <dbReference type="SAM" id="MobiDB-lite"/>
    </source>
</evidence>
<evidence type="ECO:0000256" key="2">
    <source>
        <dbReference type="ARBA" id="ARBA00014531"/>
    </source>
</evidence>
<reference evidence="6" key="1">
    <citation type="submission" date="2020-10" db="EMBL/GenBank/DDBJ databases">
        <title>CRESS DNA virus dark matter in the feces of wild birds.</title>
        <authorList>
            <person name="Yang S."/>
            <person name="Zhang W."/>
        </authorList>
    </citation>
    <scope>NUCLEOTIDE SEQUENCE</scope>
    <source>
        <strain evidence="6">Fcc107cir8</strain>
    </source>
</reference>
<dbReference type="InterPro" id="IPR027417">
    <property type="entry name" value="P-loop_NTPase"/>
</dbReference>
<organism evidence="6">
    <name type="scientific">Muscicapa latirostris CRESS-DNA-virus sp</name>
    <dbReference type="NCBI Taxonomy" id="2815046"/>
    <lineage>
        <taxon>Viruses</taxon>
        <taxon>Monodnaviria</taxon>
        <taxon>Shotokuvirae</taxon>
        <taxon>Cressdnaviricota</taxon>
    </lineage>
</organism>
<proteinExistence type="predicted"/>
<dbReference type="GO" id="GO:0003724">
    <property type="term" value="F:RNA helicase activity"/>
    <property type="evidence" value="ECO:0007669"/>
    <property type="project" value="InterPro"/>
</dbReference>
<accession>A0A8A4XBC7</accession>
<evidence type="ECO:0000256" key="3">
    <source>
        <dbReference type="ARBA" id="ARBA00022562"/>
    </source>
</evidence>
<dbReference type="GO" id="GO:0042025">
    <property type="term" value="C:host cell nucleus"/>
    <property type="evidence" value="ECO:0007669"/>
    <property type="project" value="UniProtKB-SubCell"/>
</dbReference>
<dbReference type="EMBL" id="MW182850">
    <property type="protein sequence ID" value="QTE03523.1"/>
    <property type="molecule type" value="Genomic_DNA"/>
</dbReference>
<comment type="subcellular location">
    <subcellularLocation>
        <location evidence="1">Host nucleus</location>
    </subcellularLocation>
</comment>
<keyword evidence="3" id="KW-1048">Host nucleus</keyword>
<dbReference type="Gene3D" id="3.40.1310.20">
    <property type="match status" value="1"/>
</dbReference>
<evidence type="ECO:0000313" key="6">
    <source>
        <dbReference type="EMBL" id="QTE03523.1"/>
    </source>
</evidence>
<feature type="region of interest" description="Disordered" evidence="4">
    <location>
        <begin position="35"/>
        <end position="85"/>
    </location>
</feature>
<protein>
    <recommendedName>
        <fullName evidence="2">Replication-associated protein</fullName>
    </recommendedName>
</protein>
<dbReference type="InterPro" id="IPR000605">
    <property type="entry name" value="Helicase_SF3_ssDNA/RNA_vir"/>
</dbReference>